<evidence type="ECO:0000256" key="1">
    <source>
        <dbReference type="SAM" id="Phobius"/>
    </source>
</evidence>
<dbReference type="EMBL" id="JH767234">
    <property type="protein sequence ID" value="EQC26335.1"/>
    <property type="molecule type" value="Genomic_DNA"/>
</dbReference>
<keyword evidence="1" id="KW-1133">Transmembrane helix</keyword>
<dbReference type="PANTHER" id="PTHR44329">
    <property type="entry name" value="SERINE/THREONINE-PROTEIN KINASE TNNI3K-RELATED"/>
    <property type="match status" value="1"/>
</dbReference>
<sequence>MTEGSTTTDESLSVDVKSVLAATALALIILYVACCLRRARHEQLLQGPASDAEQDVAVSSTQSPPAQVSAPTAADMLTSMTELQSLRIPTQSIRHRKFLARGAHCSVYSAQYDGAPVAIKVLSPDESSLQQKTRALLHELLLCYRLEHPNVMRVLGVAWTEHHVKAPSDVAMVMELLPGGNLQHLLAADIELHAWKWLSTKKAPVTKLSFAIGIMDALEYMHAQGVLHGGLKAKNVFLTPTYSVKLSDLGVTRHTEVQLALRPPSNAPTNRTAGWIAPELFQSSTRHMQTAVLDARGSRWPR</sequence>
<dbReference type="Pfam" id="PF07714">
    <property type="entry name" value="PK_Tyr_Ser-Thr"/>
    <property type="match status" value="1"/>
</dbReference>
<keyword evidence="4" id="KW-1185">Reference proteome</keyword>
<dbReference type="eggNOG" id="KOG0192">
    <property type="taxonomic scope" value="Eukaryota"/>
</dbReference>
<keyword evidence="3" id="KW-0808">Transferase</keyword>
<dbReference type="RefSeq" id="XP_008620228.1">
    <property type="nucleotide sequence ID" value="XM_008622006.1"/>
</dbReference>
<evidence type="ECO:0000259" key="2">
    <source>
        <dbReference type="PROSITE" id="PS50011"/>
    </source>
</evidence>
<dbReference type="GeneID" id="19956550"/>
<evidence type="ECO:0000313" key="3">
    <source>
        <dbReference type="EMBL" id="EQC26335.1"/>
    </source>
</evidence>
<keyword evidence="1" id="KW-0472">Membrane</keyword>
<dbReference type="InterPro" id="IPR051681">
    <property type="entry name" value="Ser/Thr_Kinases-Pseudokinases"/>
</dbReference>
<dbReference type="Proteomes" id="UP000030762">
    <property type="component" value="Unassembled WGS sequence"/>
</dbReference>
<dbReference type="InterPro" id="IPR000719">
    <property type="entry name" value="Prot_kinase_dom"/>
</dbReference>
<dbReference type="GO" id="GO:0004674">
    <property type="term" value="F:protein serine/threonine kinase activity"/>
    <property type="evidence" value="ECO:0007669"/>
    <property type="project" value="UniProtKB-KW"/>
</dbReference>
<dbReference type="OrthoDB" id="26722at2759"/>
<feature type="domain" description="Protein kinase" evidence="2">
    <location>
        <begin position="93"/>
        <end position="302"/>
    </location>
</feature>
<dbReference type="GO" id="GO:0005524">
    <property type="term" value="F:ATP binding"/>
    <property type="evidence" value="ECO:0007669"/>
    <property type="project" value="InterPro"/>
</dbReference>
<keyword evidence="3" id="KW-0723">Serine/threonine-protein kinase</keyword>
<evidence type="ECO:0000313" key="4">
    <source>
        <dbReference type="Proteomes" id="UP000030762"/>
    </source>
</evidence>
<keyword evidence="3" id="KW-0418">Kinase</keyword>
<feature type="transmembrane region" description="Helical" evidence="1">
    <location>
        <begin position="18"/>
        <end position="36"/>
    </location>
</feature>
<keyword evidence="1" id="KW-0812">Transmembrane</keyword>
<proteinExistence type="predicted"/>
<dbReference type="AlphaFoldDB" id="T0PZ16"/>
<dbReference type="PROSITE" id="PS50011">
    <property type="entry name" value="PROTEIN_KINASE_DOM"/>
    <property type="match status" value="1"/>
</dbReference>
<organism evidence="3 4">
    <name type="scientific">Saprolegnia diclina (strain VS20)</name>
    <dbReference type="NCBI Taxonomy" id="1156394"/>
    <lineage>
        <taxon>Eukaryota</taxon>
        <taxon>Sar</taxon>
        <taxon>Stramenopiles</taxon>
        <taxon>Oomycota</taxon>
        <taxon>Saprolegniomycetes</taxon>
        <taxon>Saprolegniales</taxon>
        <taxon>Saprolegniaceae</taxon>
        <taxon>Saprolegnia</taxon>
    </lineage>
</organism>
<dbReference type="InParanoid" id="T0PZ16"/>
<accession>T0PZ16</accession>
<gene>
    <name evidence="3" type="ORF">SDRG_15823</name>
</gene>
<protein>
    <submittedName>
        <fullName evidence="3">Serine/threonine protein kinase</fullName>
    </submittedName>
</protein>
<dbReference type="InterPro" id="IPR011009">
    <property type="entry name" value="Kinase-like_dom_sf"/>
</dbReference>
<reference evidence="3 4" key="1">
    <citation type="submission" date="2012-04" db="EMBL/GenBank/DDBJ databases">
        <title>The Genome Sequence of Saprolegnia declina VS20.</title>
        <authorList>
            <consortium name="The Broad Institute Genome Sequencing Platform"/>
            <person name="Russ C."/>
            <person name="Nusbaum C."/>
            <person name="Tyler B."/>
            <person name="van West P."/>
            <person name="Dieguez-Uribeondo J."/>
            <person name="de Bruijn I."/>
            <person name="Tripathy S."/>
            <person name="Jiang R."/>
            <person name="Young S.K."/>
            <person name="Zeng Q."/>
            <person name="Gargeya S."/>
            <person name="Fitzgerald M."/>
            <person name="Haas B."/>
            <person name="Abouelleil A."/>
            <person name="Alvarado L."/>
            <person name="Arachchi H.M."/>
            <person name="Berlin A."/>
            <person name="Chapman S.B."/>
            <person name="Goldberg J."/>
            <person name="Griggs A."/>
            <person name="Gujja S."/>
            <person name="Hansen M."/>
            <person name="Howarth C."/>
            <person name="Imamovic A."/>
            <person name="Larimer J."/>
            <person name="McCowen C."/>
            <person name="Montmayeur A."/>
            <person name="Murphy C."/>
            <person name="Neiman D."/>
            <person name="Pearson M."/>
            <person name="Priest M."/>
            <person name="Roberts A."/>
            <person name="Saif S."/>
            <person name="Shea T."/>
            <person name="Sisk P."/>
            <person name="Sykes S."/>
            <person name="Wortman J."/>
            <person name="Nusbaum C."/>
            <person name="Birren B."/>
        </authorList>
    </citation>
    <scope>NUCLEOTIDE SEQUENCE [LARGE SCALE GENOMIC DNA]</scope>
    <source>
        <strain evidence="3 4">VS20</strain>
    </source>
</reference>
<dbReference type="VEuPathDB" id="FungiDB:SDRG_15823"/>
<dbReference type="STRING" id="1156394.T0PZ16"/>
<dbReference type="Gene3D" id="1.10.510.10">
    <property type="entry name" value="Transferase(Phosphotransferase) domain 1"/>
    <property type="match status" value="1"/>
</dbReference>
<dbReference type="SUPFAM" id="SSF56112">
    <property type="entry name" value="Protein kinase-like (PK-like)"/>
    <property type="match status" value="1"/>
</dbReference>
<dbReference type="InterPro" id="IPR001245">
    <property type="entry name" value="Ser-Thr/Tyr_kinase_cat_dom"/>
</dbReference>
<name>T0PZ16_SAPDV</name>